<reference evidence="1" key="1">
    <citation type="submission" date="2023-08" db="EMBL/GenBank/DDBJ databases">
        <authorList>
            <person name="Chen Y."/>
            <person name="Shah S."/>
            <person name="Dougan E. K."/>
            <person name="Thang M."/>
            <person name="Chan C."/>
        </authorList>
    </citation>
    <scope>NUCLEOTIDE SEQUENCE</scope>
</reference>
<dbReference type="EMBL" id="CAUJNA010003308">
    <property type="protein sequence ID" value="CAJ1398687.1"/>
    <property type="molecule type" value="Genomic_DNA"/>
</dbReference>
<evidence type="ECO:0000313" key="1">
    <source>
        <dbReference type="EMBL" id="CAJ1398687.1"/>
    </source>
</evidence>
<evidence type="ECO:0000313" key="2">
    <source>
        <dbReference type="Proteomes" id="UP001178507"/>
    </source>
</evidence>
<dbReference type="AlphaFoldDB" id="A0AA36J316"/>
<accession>A0AA36J316</accession>
<gene>
    <name evidence="1" type="ORF">EVOR1521_LOCUS22416</name>
</gene>
<comment type="caution">
    <text evidence="1">The sequence shown here is derived from an EMBL/GenBank/DDBJ whole genome shotgun (WGS) entry which is preliminary data.</text>
</comment>
<organism evidence="1 2">
    <name type="scientific">Effrenium voratum</name>
    <dbReference type="NCBI Taxonomy" id="2562239"/>
    <lineage>
        <taxon>Eukaryota</taxon>
        <taxon>Sar</taxon>
        <taxon>Alveolata</taxon>
        <taxon>Dinophyceae</taxon>
        <taxon>Suessiales</taxon>
        <taxon>Symbiodiniaceae</taxon>
        <taxon>Effrenium</taxon>
    </lineage>
</organism>
<keyword evidence="2" id="KW-1185">Reference proteome</keyword>
<proteinExistence type="predicted"/>
<name>A0AA36J316_9DINO</name>
<protein>
    <submittedName>
        <fullName evidence="1">Uncharacterized protein</fullName>
    </submittedName>
</protein>
<sequence length="154" mass="17233">MQTQFSRILQSDLPPSDVDRVEAQRKSMLCGLQGLAASQCRTMTEHVITHFHRPNRAYWPAHSFGSFWRDVGQLLQGQGAPSWIVPAKMQSHQRALLVIEGTCKRNGRTKALQVQVLNLLHTGLLCDTRAKSAMLEAFAVVWGTHTLTKLPAFV</sequence>
<dbReference type="Proteomes" id="UP001178507">
    <property type="component" value="Unassembled WGS sequence"/>
</dbReference>